<dbReference type="CDD" id="cd04660">
    <property type="entry name" value="nsLTP_like"/>
    <property type="match status" value="1"/>
</dbReference>
<dbReference type="OMA" id="IEAMISM"/>
<dbReference type="SMART" id="SM00499">
    <property type="entry name" value="AAI"/>
    <property type="match status" value="1"/>
</dbReference>
<dbReference type="STRING" id="3821.A0A151SXM4"/>
<keyword evidence="4" id="KW-1185">Reference proteome</keyword>
<dbReference type="EMBL" id="CM003612">
    <property type="protein sequence ID" value="KYP59503.1"/>
    <property type="molecule type" value="Genomic_DNA"/>
</dbReference>
<dbReference type="AlphaFoldDB" id="A0A151SXM4"/>
<evidence type="ECO:0000256" key="1">
    <source>
        <dbReference type="SAM" id="SignalP"/>
    </source>
</evidence>
<name>A0A151SXM4_CAJCA</name>
<evidence type="ECO:0000259" key="2">
    <source>
        <dbReference type="SMART" id="SM00499"/>
    </source>
</evidence>
<keyword evidence="1" id="KW-0732">Signal</keyword>
<dbReference type="InterPro" id="IPR044741">
    <property type="entry name" value="NsLTP-like"/>
</dbReference>
<gene>
    <name evidence="3" type="ORF">KK1_014939</name>
</gene>
<evidence type="ECO:0000313" key="3">
    <source>
        <dbReference type="EMBL" id="KYP59503.1"/>
    </source>
</evidence>
<dbReference type="Gene3D" id="1.10.110.10">
    <property type="entry name" value="Plant lipid-transfer and hydrophobic proteins"/>
    <property type="match status" value="1"/>
</dbReference>
<reference evidence="3 4" key="1">
    <citation type="journal article" date="2012" name="Nat. Biotechnol.">
        <title>Draft genome sequence of pigeonpea (Cajanus cajan), an orphan legume crop of resource-poor farmers.</title>
        <authorList>
            <person name="Varshney R.K."/>
            <person name="Chen W."/>
            <person name="Li Y."/>
            <person name="Bharti A.K."/>
            <person name="Saxena R.K."/>
            <person name="Schlueter J.A."/>
            <person name="Donoghue M.T."/>
            <person name="Azam S."/>
            <person name="Fan G."/>
            <person name="Whaley A.M."/>
            <person name="Farmer A.D."/>
            <person name="Sheridan J."/>
            <person name="Iwata A."/>
            <person name="Tuteja R."/>
            <person name="Penmetsa R.V."/>
            <person name="Wu W."/>
            <person name="Upadhyaya H.D."/>
            <person name="Yang S.P."/>
            <person name="Shah T."/>
            <person name="Saxena K.B."/>
            <person name="Michael T."/>
            <person name="McCombie W.R."/>
            <person name="Yang B."/>
            <person name="Zhang G."/>
            <person name="Yang H."/>
            <person name="Wang J."/>
            <person name="Spillane C."/>
            <person name="Cook D.R."/>
            <person name="May G.D."/>
            <person name="Xu X."/>
            <person name="Jackson S.A."/>
        </authorList>
    </citation>
    <scope>NUCLEOTIDE SEQUENCE [LARGE SCALE GENOMIC DNA]</scope>
    <source>
        <strain evidence="4">cv. Asha</strain>
    </source>
</reference>
<organism evidence="3 4">
    <name type="scientific">Cajanus cajan</name>
    <name type="common">Pigeon pea</name>
    <name type="synonym">Cajanus indicus</name>
    <dbReference type="NCBI Taxonomy" id="3821"/>
    <lineage>
        <taxon>Eukaryota</taxon>
        <taxon>Viridiplantae</taxon>
        <taxon>Streptophyta</taxon>
        <taxon>Embryophyta</taxon>
        <taxon>Tracheophyta</taxon>
        <taxon>Spermatophyta</taxon>
        <taxon>Magnoliopsida</taxon>
        <taxon>eudicotyledons</taxon>
        <taxon>Gunneridae</taxon>
        <taxon>Pentapetalae</taxon>
        <taxon>rosids</taxon>
        <taxon>fabids</taxon>
        <taxon>Fabales</taxon>
        <taxon>Fabaceae</taxon>
        <taxon>Papilionoideae</taxon>
        <taxon>50 kb inversion clade</taxon>
        <taxon>NPAAA clade</taxon>
        <taxon>indigoferoid/millettioid clade</taxon>
        <taxon>Phaseoleae</taxon>
        <taxon>Cajanus</taxon>
    </lineage>
</organism>
<dbReference type="SUPFAM" id="SSF47699">
    <property type="entry name" value="Bifunctional inhibitor/lipid-transfer protein/seed storage 2S albumin"/>
    <property type="match status" value="1"/>
</dbReference>
<sequence>MAIRGNLVFAIFVLIASIVAVRNIPRISAQCGGAFSKIADSCGEYIKKGDSSKTQPSQDCCDVIKQIDLPCACKYVNSTIEAMISMDKVVQVVRSCGVTIASGTHCGSKFSIIFKIYGFSCYGYHIYLLSICFHNLDSLIRNYPKHGSLSIALSIQQLFQL</sequence>
<dbReference type="PANTHER" id="PTHR33286:SF1">
    <property type="entry name" value="OS01G0800600 PROTEIN"/>
    <property type="match status" value="1"/>
</dbReference>
<dbReference type="Gramene" id="C.cajan_14509.t">
    <property type="protein sequence ID" value="C.cajan_14509.t.cds1"/>
    <property type="gene ID" value="C.cajan_14509"/>
</dbReference>
<feature type="signal peptide" evidence="1">
    <location>
        <begin position="1"/>
        <end position="20"/>
    </location>
</feature>
<proteinExistence type="predicted"/>
<evidence type="ECO:0000313" key="4">
    <source>
        <dbReference type="Proteomes" id="UP000075243"/>
    </source>
</evidence>
<feature type="domain" description="Bifunctional inhibitor/plant lipid transfer protein/seed storage helical" evidence="2">
    <location>
        <begin position="31"/>
        <end position="106"/>
    </location>
</feature>
<protein>
    <recommendedName>
        <fullName evidence="2">Bifunctional inhibitor/plant lipid transfer protein/seed storage helical domain-containing protein</fullName>
    </recommendedName>
</protein>
<dbReference type="PANTHER" id="PTHR33286">
    <property type="entry name" value="BIFUNCTIONAL INHIBITOR/LIPID-TRANSFER PROTEIN/SEED STORAGE 2S ALBUMIN SUPERFAMILY PROTEIN"/>
    <property type="match status" value="1"/>
</dbReference>
<feature type="chain" id="PRO_5007588797" description="Bifunctional inhibitor/plant lipid transfer protein/seed storage helical domain-containing protein" evidence="1">
    <location>
        <begin position="21"/>
        <end position="161"/>
    </location>
</feature>
<accession>A0A151SXM4</accession>
<dbReference type="Proteomes" id="UP000075243">
    <property type="component" value="Chromosome 10"/>
</dbReference>
<dbReference type="InterPro" id="IPR036312">
    <property type="entry name" value="Bifun_inhib/LTP/seed_sf"/>
</dbReference>
<dbReference type="Pfam" id="PF14368">
    <property type="entry name" value="LTP_2"/>
    <property type="match status" value="1"/>
</dbReference>
<dbReference type="InterPro" id="IPR016140">
    <property type="entry name" value="Bifunc_inhib/LTP/seed_store"/>
</dbReference>